<feature type="chain" id="PRO_5045516505" evidence="2">
    <location>
        <begin position="17"/>
        <end position="314"/>
    </location>
</feature>
<feature type="region of interest" description="Disordered" evidence="1">
    <location>
        <begin position="295"/>
        <end position="314"/>
    </location>
</feature>
<gene>
    <name evidence="3" type="ORF">NQ317_006062</name>
</gene>
<feature type="signal peptide" evidence="2">
    <location>
        <begin position="1"/>
        <end position="16"/>
    </location>
</feature>
<protein>
    <submittedName>
        <fullName evidence="3">Uncharacterized protein</fullName>
    </submittedName>
</protein>
<proteinExistence type="predicted"/>
<comment type="caution">
    <text evidence="3">The sequence shown here is derived from an EMBL/GenBank/DDBJ whole genome shotgun (WGS) entry which is preliminary data.</text>
</comment>
<evidence type="ECO:0000313" key="3">
    <source>
        <dbReference type="EMBL" id="KAJ8984600.1"/>
    </source>
</evidence>
<accession>A0ABQ9K2R9</accession>
<keyword evidence="2" id="KW-0732">Signal</keyword>
<evidence type="ECO:0000256" key="2">
    <source>
        <dbReference type="SAM" id="SignalP"/>
    </source>
</evidence>
<keyword evidence="4" id="KW-1185">Reference proteome</keyword>
<dbReference type="Proteomes" id="UP001162164">
    <property type="component" value="Unassembled WGS sequence"/>
</dbReference>
<feature type="region of interest" description="Disordered" evidence="1">
    <location>
        <begin position="36"/>
        <end position="55"/>
    </location>
</feature>
<name>A0ABQ9K2R9_9CUCU</name>
<dbReference type="EMBL" id="JAPWTJ010000031">
    <property type="protein sequence ID" value="KAJ8984600.1"/>
    <property type="molecule type" value="Genomic_DNA"/>
</dbReference>
<sequence>MKHILILCCLLLAVTAGPKDQKTTLEDIERDYLTNQKKTKLTPPPASTKAATSPSQYGFVPTKTLSDYIQQSPRPNYIQSQYVPQFTQADYPQYPAGGQNAQTQKYTTSFREYAIPQYSVPQYTRPQVQQQKYAPQQTVKYVPQVQYQDDGVQYVTDNSIGQGNPQYYTPQYVYLQQYQSPSTAVQTVVEPKGGVQYVMYIPAYVPTETTDQTQNYENVVYTPTSTQDSATYQAPDAATPQYAPQPQQQEQVQYVQPKAKQTKAEFVVNREPKSLLDSYIPSYVQLQYYRQAQQNSIEEPVRIPQAVRGKEREG</sequence>
<evidence type="ECO:0000313" key="4">
    <source>
        <dbReference type="Proteomes" id="UP001162164"/>
    </source>
</evidence>
<reference evidence="3" key="1">
    <citation type="journal article" date="2023" name="Insect Mol. Biol.">
        <title>Genome sequencing provides insights into the evolution of gene families encoding plant cell wall-degrading enzymes in longhorned beetles.</title>
        <authorList>
            <person name="Shin N.R."/>
            <person name="Okamura Y."/>
            <person name="Kirsch R."/>
            <person name="Pauchet Y."/>
        </authorList>
    </citation>
    <scope>NUCLEOTIDE SEQUENCE</scope>
    <source>
        <strain evidence="3">MMC_N1</strain>
    </source>
</reference>
<evidence type="ECO:0000256" key="1">
    <source>
        <dbReference type="SAM" id="MobiDB-lite"/>
    </source>
</evidence>
<organism evidence="3 4">
    <name type="scientific">Molorchus minor</name>
    <dbReference type="NCBI Taxonomy" id="1323400"/>
    <lineage>
        <taxon>Eukaryota</taxon>
        <taxon>Metazoa</taxon>
        <taxon>Ecdysozoa</taxon>
        <taxon>Arthropoda</taxon>
        <taxon>Hexapoda</taxon>
        <taxon>Insecta</taxon>
        <taxon>Pterygota</taxon>
        <taxon>Neoptera</taxon>
        <taxon>Endopterygota</taxon>
        <taxon>Coleoptera</taxon>
        <taxon>Polyphaga</taxon>
        <taxon>Cucujiformia</taxon>
        <taxon>Chrysomeloidea</taxon>
        <taxon>Cerambycidae</taxon>
        <taxon>Lamiinae</taxon>
        <taxon>Monochamini</taxon>
        <taxon>Molorchus</taxon>
    </lineage>
</organism>